<dbReference type="EMBL" id="NXIF01000027">
    <property type="protein sequence ID" value="PKI80840.1"/>
    <property type="molecule type" value="Genomic_DNA"/>
</dbReference>
<protein>
    <submittedName>
        <fullName evidence="8">EamA family transporter</fullName>
    </submittedName>
</protein>
<evidence type="ECO:0000313" key="8">
    <source>
        <dbReference type="EMBL" id="PKI80840.1"/>
    </source>
</evidence>
<keyword evidence="3 6" id="KW-0812">Transmembrane</keyword>
<evidence type="ECO:0000256" key="6">
    <source>
        <dbReference type="SAM" id="Phobius"/>
    </source>
</evidence>
<proteinExistence type="predicted"/>
<dbReference type="AlphaFoldDB" id="A0A2N1J2Q6"/>
<keyword evidence="9" id="KW-1185">Reference proteome</keyword>
<feature type="transmembrane region" description="Helical" evidence="6">
    <location>
        <begin position="163"/>
        <end position="181"/>
    </location>
</feature>
<dbReference type="SUPFAM" id="SSF103481">
    <property type="entry name" value="Multidrug resistance efflux transporter EmrE"/>
    <property type="match status" value="2"/>
</dbReference>
<evidence type="ECO:0000256" key="1">
    <source>
        <dbReference type="ARBA" id="ARBA00004651"/>
    </source>
</evidence>
<dbReference type="Pfam" id="PF00892">
    <property type="entry name" value="EamA"/>
    <property type="match status" value="2"/>
</dbReference>
<dbReference type="RefSeq" id="WP_101184799.1">
    <property type="nucleotide sequence ID" value="NZ_CP031218.1"/>
</dbReference>
<dbReference type="Proteomes" id="UP000233248">
    <property type="component" value="Unassembled WGS sequence"/>
</dbReference>
<comment type="caution">
    <text evidence="8">The sequence shown here is derived from an EMBL/GenBank/DDBJ whole genome shotgun (WGS) entry which is preliminary data.</text>
</comment>
<feature type="transmembrane region" description="Helical" evidence="6">
    <location>
        <begin position="227"/>
        <end position="246"/>
    </location>
</feature>
<evidence type="ECO:0000256" key="2">
    <source>
        <dbReference type="ARBA" id="ARBA00022475"/>
    </source>
</evidence>
<organism evidence="8 9">
    <name type="scientific">Malaciobacter halophilus</name>
    <dbReference type="NCBI Taxonomy" id="197482"/>
    <lineage>
        <taxon>Bacteria</taxon>
        <taxon>Pseudomonadati</taxon>
        <taxon>Campylobacterota</taxon>
        <taxon>Epsilonproteobacteria</taxon>
        <taxon>Campylobacterales</taxon>
        <taxon>Arcobacteraceae</taxon>
        <taxon>Malaciobacter</taxon>
    </lineage>
</organism>
<gene>
    <name evidence="8" type="ORF">CP960_07500</name>
</gene>
<evidence type="ECO:0000313" key="9">
    <source>
        <dbReference type="Proteomes" id="UP000233248"/>
    </source>
</evidence>
<feature type="transmembrane region" description="Helical" evidence="6">
    <location>
        <begin position="73"/>
        <end position="95"/>
    </location>
</feature>
<dbReference type="GO" id="GO:0005886">
    <property type="term" value="C:plasma membrane"/>
    <property type="evidence" value="ECO:0007669"/>
    <property type="project" value="UniProtKB-SubCell"/>
</dbReference>
<feature type="transmembrane region" description="Helical" evidence="6">
    <location>
        <begin position="101"/>
        <end position="122"/>
    </location>
</feature>
<evidence type="ECO:0000256" key="3">
    <source>
        <dbReference type="ARBA" id="ARBA00022692"/>
    </source>
</evidence>
<comment type="subcellular location">
    <subcellularLocation>
        <location evidence="1">Cell membrane</location>
        <topology evidence="1">Multi-pass membrane protein</topology>
    </subcellularLocation>
</comment>
<accession>A0A2N1J2Q6</accession>
<feature type="transmembrane region" description="Helical" evidence="6">
    <location>
        <begin position="12"/>
        <end position="30"/>
    </location>
</feature>
<reference evidence="8 9" key="1">
    <citation type="submission" date="2017-09" db="EMBL/GenBank/DDBJ databases">
        <title>Genomics of the genus Arcobacter.</title>
        <authorList>
            <person name="Perez-Cataluna A."/>
            <person name="Figueras M.J."/>
            <person name="Salas-Masso N."/>
        </authorList>
    </citation>
    <scope>NUCLEOTIDE SEQUENCE [LARGE SCALE GENOMIC DNA]</scope>
    <source>
        <strain evidence="8 9">DSM 18005</strain>
    </source>
</reference>
<feature type="transmembrane region" description="Helical" evidence="6">
    <location>
        <begin position="42"/>
        <end position="61"/>
    </location>
</feature>
<dbReference type="OrthoDB" id="5186724at2"/>
<feature type="domain" description="EamA" evidence="7">
    <location>
        <begin position="160"/>
        <end position="297"/>
    </location>
</feature>
<feature type="transmembrane region" description="Helical" evidence="6">
    <location>
        <begin position="188"/>
        <end position="207"/>
    </location>
</feature>
<evidence type="ECO:0000259" key="7">
    <source>
        <dbReference type="Pfam" id="PF00892"/>
    </source>
</evidence>
<dbReference type="PANTHER" id="PTHR32322:SF18">
    <property type="entry name" value="S-ADENOSYLMETHIONINE_S-ADENOSYLHOMOCYSTEINE TRANSPORTER"/>
    <property type="match status" value="1"/>
</dbReference>
<keyword evidence="2" id="KW-1003">Cell membrane</keyword>
<name>A0A2N1J2Q6_9BACT</name>
<feature type="domain" description="EamA" evidence="7">
    <location>
        <begin position="10"/>
        <end position="145"/>
    </location>
</feature>
<feature type="transmembrane region" description="Helical" evidence="6">
    <location>
        <begin position="280"/>
        <end position="301"/>
    </location>
</feature>
<dbReference type="InterPro" id="IPR050638">
    <property type="entry name" value="AA-Vitamin_Transporters"/>
</dbReference>
<feature type="transmembrane region" description="Helical" evidence="6">
    <location>
        <begin position="131"/>
        <end position="151"/>
    </location>
</feature>
<keyword evidence="4 6" id="KW-1133">Transmembrane helix</keyword>
<dbReference type="InterPro" id="IPR000620">
    <property type="entry name" value="EamA_dom"/>
</dbReference>
<dbReference type="KEGG" id="ahs:AHALO_1465"/>
<feature type="transmembrane region" description="Helical" evidence="6">
    <location>
        <begin position="258"/>
        <end position="274"/>
    </location>
</feature>
<keyword evidence="5 6" id="KW-0472">Membrane</keyword>
<evidence type="ECO:0000256" key="5">
    <source>
        <dbReference type="ARBA" id="ARBA00023136"/>
    </source>
</evidence>
<sequence>MIQLYRVYKVYFLLILCVLFWSGNFILGRFIKDDIEPLELAFFRWVLALILMIPFSIKYMNIKKCIKILKQQFLILSILAILGISLFNTIVYIALKTTQATNALLINSITPLLVLFLGVLILKNRVNKTQLLGFLFSTFGVIFLVLQADITKLLVLDFKTGDLWIILSASIWALYSVLLRFKPKELNHVELFTTLVFLGVIYLLPVYLYQGYNLQREIYIITQNWPIIIYVSLFASVLSFYFWNSAIAQIGPEKSSQFAHLMPLFGAILAYMFLGEKIELYHLIGACFIAIGIYLSLFLSFK</sequence>
<dbReference type="PANTHER" id="PTHR32322">
    <property type="entry name" value="INNER MEMBRANE TRANSPORTER"/>
    <property type="match status" value="1"/>
</dbReference>
<evidence type="ECO:0000256" key="4">
    <source>
        <dbReference type="ARBA" id="ARBA00022989"/>
    </source>
</evidence>
<dbReference type="InterPro" id="IPR037185">
    <property type="entry name" value="EmrE-like"/>
</dbReference>